<protein>
    <submittedName>
        <fullName evidence="2">Augmin subunit 6</fullName>
    </submittedName>
</protein>
<dbReference type="PANTHER" id="PTHR16151">
    <property type="entry name" value="HAUS AUGMIN-LIKE COMPLEX SUBUNIT 6"/>
    <property type="match status" value="1"/>
</dbReference>
<feature type="region of interest" description="Disordered" evidence="1">
    <location>
        <begin position="74"/>
        <end position="102"/>
    </location>
</feature>
<sequence length="361" mass="40047">MESARVPTRTMKHVHPTCQHEVLASGPIEDLIAQREHRYRISGSSLLAAMDESTQVSSSNLDKDQADRSQAIVNRENVNESLSTCHSQTNDEKSSWIDDRSGRGQPTVDIAEVLMRWTHALQRIHKQSLHLAKANDGEGPDLLRSANDGGTSGHAESLAATLAQHRQYLARLKSGHMHPITLVPAQVLVNQLKGVGPAIQNSISELSDPQVTNYHRRSMVVVLYNICSSNPAALKLPPLFSLTPNSAAKIYKKQAQVNNNQMDNVSENLLLPNSHVVIHDNENDYIRNFKKSVREEALSTRSSNMAQSQDSHSGTGFSHVAFDLLRDALSAIFGLSELKEINRHGMPGMHWVTFWIARLKI</sequence>
<reference evidence="2" key="1">
    <citation type="journal article" date="2022" name="Int. J. Mol. Sci.">
        <title>Draft Genome of Tanacetum Coccineum: Genomic Comparison of Closely Related Tanacetum-Family Plants.</title>
        <authorList>
            <person name="Yamashiro T."/>
            <person name="Shiraishi A."/>
            <person name="Nakayama K."/>
            <person name="Satake H."/>
        </authorList>
    </citation>
    <scope>NUCLEOTIDE SEQUENCE</scope>
</reference>
<feature type="compositionally biased region" description="Polar residues" evidence="1">
    <location>
        <begin position="79"/>
        <end position="88"/>
    </location>
</feature>
<evidence type="ECO:0000313" key="3">
    <source>
        <dbReference type="Proteomes" id="UP001151760"/>
    </source>
</evidence>
<reference evidence="2" key="2">
    <citation type="submission" date="2022-01" db="EMBL/GenBank/DDBJ databases">
        <authorList>
            <person name="Yamashiro T."/>
            <person name="Shiraishi A."/>
            <person name="Satake H."/>
            <person name="Nakayama K."/>
        </authorList>
    </citation>
    <scope>NUCLEOTIDE SEQUENCE</scope>
</reference>
<feature type="compositionally biased region" description="Basic and acidic residues" evidence="1">
    <location>
        <begin position="89"/>
        <end position="102"/>
    </location>
</feature>
<accession>A0ABQ5EBZ8</accession>
<name>A0ABQ5EBZ8_9ASTR</name>
<dbReference type="PANTHER" id="PTHR16151:SF2">
    <property type="entry name" value="HAUS AUGMIN-LIKE COMPLEX SUBUNIT 6"/>
    <property type="match status" value="1"/>
</dbReference>
<gene>
    <name evidence="2" type="ORF">Tco_0974480</name>
</gene>
<dbReference type="Proteomes" id="UP001151760">
    <property type="component" value="Unassembled WGS sequence"/>
</dbReference>
<keyword evidence="3" id="KW-1185">Reference proteome</keyword>
<dbReference type="EMBL" id="BQNB010016144">
    <property type="protein sequence ID" value="GJT48323.1"/>
    <property type="molecule type" value="Genomic_DNA"/>
</dbReference>
<proteinExistence type="predicted"/>
<comment type="caution">
    <text evidence="2">The sequence shown here is derived from an EMBL/GenBank/DDBJ whole genome shotgun (WGS) entry which is preliminary data.</text>
</comment>
<evidence type="ECO:0000256" key="1">
    <source>
        <dbReference type="SAM" id="MobiDB-lite"/>
    </source>
</evidence>
<evidence type="ECO:0000313" key="2">
    <source>
        <dbReference type="EMBL" id="GJT48323.1"/>
    </source>
</evidence>
<dbReference type="InterPro" id="IPR026797">
    <property type="entry name" value="HAUS_6"/>
</dbReference>
<organism evidence="2 3">
    <name type="scientific">Tanacetum coccineum</name>
    <dbReference type="NCBI Taxonomy" id="301880"/>
    <lineage>
        <taxon>Eukaryota</taxon>
        <taxon>Viridiplantae</taxon>
        <taxon>Streptophyta</taxon>
        <taxon>Embryophyta</taxon>
        <taxon>Tracheophyta</taxon>
        <taxon>Spermatophyta</taxon>
        <taxon>Magnoliopsida</taxon>
        <taxon>eudicotyledons</taxon>
        <taxon>Gunneridae</taxon>
        <taxon>Pentapetalae</taxon>
        <taxon>asterids</taxon>
        <taxon>campanulids</taxon>
        <taxon>Asterales</taxon>
        <taxon>Asteraceae</taxon>
        <taxon>Asteroideae</taxon>
        <taxon>Anthemideae</taxon>
        <taxon>Anthemidinae</taxon>
        <taxon>Tanacetum</taxon>
    </lineage>
</organism>